<keyword evidence="4" id="KW-0540">Nuclease</keyword>
<keyword evidence="5" id="KW-1185">Reference proteome</keyword>
<dbReference type="PROSITE" id="PS50005">
    <property type="entry name" value="TPR"/>
    <property type="match status" value="1"/>
</dbReference>
<evidence type="ECO:0000256" key="1">
    <source>
        <dbReference type="PROSITE-ProRule" id="PRU00339"/>
    </source>
</evidence>
<comment type="caution">
    <text evidence="4">The sequence shown here is derived from an EMBL/GenBank/DDBJ whole genome shotgun (WGS) entry which is preliminary data.</text>
</comment>
<evidence type="ECO:0000313" key="5">
    <source>
        <dbReference type="Proteomes" id="UP001196661"/>
    </source>
</evidence>
<reference evidence="4 5" key="1">
    <citation type="journal article" date="2021" name="Mar. Drugs">
        <title>Genome Reduction and Secondary Metabolism of the Marine Sponge-Associated Cyanobacterium Leptothoe.</title>
        <authorList>
            <person name="Konstantinou D."/>
            <person name="Popin R.V."/>
            <person name="Fewer D.P."/>
            <person name="Sivonen K."/>
            <person name="Gkelis S."/>
        </authorList>
    </citation>
    <scope>NUCLEOTIDE SEQUENCE [LARGE SCALE GENOMIC DNA]</scope>
    <source>
        <strain evidence="4 5">TAU-MAC 1615</strain>
    </source>
</reference>
<keyword evidence="1" id="KW-0802">TPR repeat</keyword>
<dbReference type="InterPro" id="IPR003615">
    <property type="entry name" value="HNH_nuc"/>
</dbReference>
<dbReference type="Pfam" id="PF13391">
    <property type="entry name" value="HNH_2"/>
    <property type="match status" value="1"/>
</dbReference>
<gene>
    <name evidence="4" type="ORF">IXB28_07845</name>
</gene>
<feature type="compositionally biased region" description="Basic and acidic residues" evidence="2">
    <location>
        <begin position="288"/>
        <end position="298"/>
    </location>
</feature>
<dbReference type="InterPro" id="IPR019734">
    <property type="entry name" value="TPR_rpt"/>
</dbReference>
<dbReference type="RefSeq" id="WP_215618015.1">
    <property type="nucleotide sequence ID" value="NZ_JADOER010000005.1"/>
</dbReference>
<name>A0ABS5Y2N9_9CYAN</name>
<evidence type="ECO:0000259" key="3">
    <source>
        <dbReference type="PROSITE" id="PS50003"/>
    </source>
</evidence>
<sequence length="461" mass="53239">MNTIILQCNERDEPDVREWIKEVQTELNEGRSLYYCSWSCGKVRKVQVGDRFFLQRTGNGPRGYFASGYVIDALPEEQLKLQDSNYSKLSAAYLTAFYGDSFKICLEIDTIIDFDQPLKIDYLQSLPAFSGCEFRRYGSGTAFNPSYTEELEKEWDSYSANLAPQKLATRLIDSLCKKAATARREKDFNKAQQLYFEAIQVSERSLMAWRGLAETARELDECDIALEAYGQAINLATDKHILYLNRGKVFAQMHRLKEAENDWTEAVRLLPKLAIEVEKLRQSFKQNNPEKQHQEKNELGVNPPEPINNSPQKLTPNEVEAYNSLKNLPERYRKAITTIRIGQESFRKNLLEFWETCAVTKCSTHKLLIASHIKPWSKSNDKEKLDKFNGLLLVPSLDKAFDKGYISFDNTGKIIISPSLSDEDAQTLGIDKKLQLQKIDVRHQDYLEYHRTHIFKSIKKW</sequence>
<dbReference type="Proteomes" id="UP001196661">
    <property type="component" value="Unassembled WGS sequence"/>
</dbReference>
<organism evidence="4 5">
    <name type="scientific">Leptothoe kymatousa TAU-MAC 1615</name>
    <dbReference type="NCBI Taxonomy" id="2364775"/>
    <lineage>
        <taxon>Bacteria</taxon>
        <taxon>Bacillati</taxon>
        <taxon>Cyanobacteriota</taxon>
        <taxon>Cyanophyceae</taxon>
        <taxon>Nodosilineales</taxon>
        <taxon>Cymatolegaceae</taxon>
        <taxon>Leptothoe</taxon>
        <taxon>Leptothoe kymatousa</taxon>
    </lineage>
</organism>
<feature type="domain" description="PH" evidence="3">
    <location>
        <begin position="1"/>
        <end position="28"/>
    </location>
</feature>
<dbReference type="GO" id="GO:0004519">
    <property type="term" value="F:endonuclease activity"/>
    <property type="evidence" value="ECO:0007669"/>
    <property type="project" value="UniProtKB-KW"/>
</dbReference>
<dbReference type="EMBL" id="JADOER010000005">
    <property type="protein sequence ID" value="MBT9312114.1"/>
    <property type="molecule type" value="Genomic_DNA"/>
</dbReference>
<keyword evidence="4" id="KW-0378">Hydrolase</keyword>
<feature type="region of interest" description="Disordered" evidence="2">
    <location>
        <begin position="284"/>
        <end position="316"/>
    </location>
</feature>
<dbReference type="SMART" id="SM00028">
    <property type="entry name" value="TPR"/>
    <property type="match status" value="3"/>
</dbReference>
<accession>A0ABS5Y2N9</accession>
<feature type="repeat" description="TPR" evidence="1">
    <location>
        <begin position="240"/>
        <end position="273"/>
    </location>
</feature>
<evidence type="ECO:0000313" key="4">
    <source>
        <dbReference type="EMBL" id="MBT9312114.1"/>
    </source>
</evidence>
<protein>
    <submittedName>
        <fullName evidence="4">HNH endonuclease</fullName>
    </submittedName>
</protein>
<keyword evidence="4" id="KW-0255">Endonuclease</keyword>
<proteinExistence type="predicted"/>
<dbReference type="PROSITE" id="PS50003">
    <property type="entry name" value="PH_DOMAIN"/>
    <property type="match status" value="1"/>
</dbReference>
<evidence type="ECO:0000256" key="2">
    <source>
        <dbReference type="SAM" id="MobiDB-lite"/>
    </source>
</evidence>
<dbReference type="InterPro" id="IPR011990">
    <property type="entry name" value="TPR-like_helical_dom_sf"/>
</dbReference>
<dbReference type="InterPro" id="IPR001849">
    <property type="entry name" value="PH_domain"/>
</dbReference>
<dbReference type="SUPFAM" id="SSF48452">
    <property type="entry name" value="TPR-like"/>
    <property type="match status" value="1"/>
</dbReference>
<dbReference type="Gene3D" id="1.25.40.10">
    <property type="entry name" value="Tetratricopeptide repeat domain"/>
    <property type="match status" value="1"/>
</dbReference>